<feature type="compositionally biased region" description="Acidic residues" evidence="1">
    <location>
        <begin position="1026"/>
        <end position="1041"/>
    </location>
</feature>
<dbReference type="VEuPathDB" id="FungiDB:BD410DRAFT_732279"/>
<feature type="region of interest" description="Disordered" evidence="1">
    <location>
        <begin position="595"/>
        <end position="620"/>
    </location>
</feature>
<reference evidence="2 3" key="1">
    <citation type="submission" date="2018-06" db="EMBL/GenBank/DDBJ databases">
        <title>A transcriptomic atlas of mushroom development highlights an independent origin of complex multicellularity.</title>
        <authorList>
            <consortium name="DOE Joint Genome Institute"/>
            <person name="Krizsan K."/>
            <person name="Almasi E."/>
            <person name="Merenyi Z."/>
            <person name="Sahu N."/>
            <person name="Viragh M."/>
            <person name="Koszo T."/>
            <person name="Mondo S."/>
            <person name="Kiss B."/>
            <person name="Balint B."/>
            <person name="Kues U."/>
            <person name="Barry K."/>
            <person name="Hegedus J.C."/>
            <person name="Henrissat B."/>
            <person name="Johnson J."/>
            <person name="Lipzen A."/>
            <person name="Ohm R."/>
            <person name="Nagy I."/>
            <person name="Pangilinan J."/>
            <person name="Yan J."/>
            <person name="Xiong Y."/>
            <person name="Grigoriev I.V."/>
            <person name="Hibbett D.S."/>
            <person name="Nagy L.G."/>
        </authorList>
    </citation>
    <scope>NUCLEOTIDE SEQUENCE [LARGE SCALE GENOMIC DNA]</scope>
    <source>
        <strain evidence="2 3">SZMC22713</strain>
    </source>
</reference>
<dbReference type="STRING" id="50990.A0A4Y7PK06"/>
<dbReference type="OrthoDB" id="2687259at2759"/>
<accession>A0A4Y7PK06</accession>
<name>A0A4Y7PK06_9AGAM</name>
<feature type="compositionally biased region" description="Acidic residues" evidence="1">
    <location>
        <begin position="992"/>
        <end position="1005"/>
    </location>
</feature>
<dbReference type="InterPro" id="IPR041078">
    <property type="entry name" value="Plavaka"/>
</dbReference>
<evidence type="ECO:0000256" key="1">
    <source>
        <dbReference type="SAM" id="MobiDB-lite"/>
    </source>
</evidence>
<evidence type="ECO:0000313" key="3">
    <source>
        <dbReference type="Proteomes" id="UP000294933"/>
    </source>
</evidence>
<protein>
    <submittedName>
        <fullName evidence="2">Uncharacterized protein</fullName>
    </submittedName>
</protein>
<dbReference type="Proteomes" id="UP000294933">
    <property type="component" value="Unassembled WGS sequence"/>
</dbReference>
<keyword evidence="3" id="KW-1185">Reference proteome</keyword>
<gene>
    <name evidence="2" type="ORF">BD410DRAFT_732279</name>
</gene>
<feature type="non-terminal residue" evidence="2">
    <location>
        <position position="1"/>
    </location>
</feature>
<proteinExistence type="predicted"/>
<organism evidence="2 3">
    <name type="scientific">Rickenella mellea</name>
    <dbReference type="NCBI Taxonomy" id="50990"/>
    <lineage>
        <taxon>Eukaryota</taxon>
        <taxon>Fungi</taxon>
        <taxon>Dikarya</taxon>
        <taxon>Basidiomycota</taxon>
        <taxon>Agaricomycotina</taxon>
        <taxon>Agaricomycetes</taxon>
        <taxon>Hymenochaetales</taxon>
        <taxon>Rickenellaceae</taxon>
        <taxon>Rickenella</taxon>
    </lineage>
</organism>
<evidence type="ECO:0000313" key="2">
    <source>
        <dbReference type="EMBL" id="TDL15717.1"/>
    </source>
</evidence>
<dbReference type="EMBL" id="ML170265">
    <property type="protein sequence ID" value="TDL15717.1"/>
    <property type="molecule type" value="Genomic_DNA"/>
</dbReference>
<feature type="region of interest" description="Disordered" evidence="1">
    <location>
        <begin position="967"/>
        <end position="1041"/>
    </location>
</feature>
<feature type="compositionally biased region" description="Basic residues" evidence="1">
    <location>
        <begin position="607"/>
        <end position="620"/>
    </location>
</feature>
<dbReference type="Pfam" id="PF18759">
    <property type="entry name" value="Plavaka"/>
    <property type="match status" value="1"/>
</dbReference>
<dbReference type="AlphaFoldDB" id="A0A4Y7PK06"/>
<sequence length="1041" mass="119173">NVFGLKRRYTNGFPITDPEVFQDISAVVVEDKLPSHATENIFWPYPNYSMFALAEYHGLDETNKTKNDLRNLTSIITDPAFQPEDLKKESWESIEKKFESLEEDVPYDKQAGWKEWSVFVEIPISRNGLEGETKRLEVKSLHYRSLVETLRNALENPESSKDFVYEPYEYIWSPHGQQDQRVYGEMYSSQAFLDEHAKVQALPPEPGCDLPRAVAGLMFWSDSTHLSSFGTAKIWPLYMMLANQSKYARTRSGTCHHVAFFPSASGYFIREFTGRTATSGMMTHCRRETIHEAWRILLDDDFLRAYEHGMVVKCSDGITRRIYPRIFTYSADYLEKVLIATIRDKGQCPCPRCLIKKSDIPKLGTPGDVKRRQTLARRDDESRRQKVQEARDIIARGYVVDSQRLNPLLQEQSLVPTVNAFSQRLSQFGFDFHQMLVVDLLHEFELGVWKSLFTHIVRLLHAVTSRQDAVDELDRRFRSIPTFGRDVIRNFDNNVSGMKKLAARNFEDILQCVIPAVDGLLPDPHNGAVMKLLFTLAHWHGLAKLRMHTDSSLDLMDILTAEMSTSLQKFKQDTCQAFETFELPKEAEARARRTARKAATDVDTCTKKRKASSPPSSRRKKVFSMASVKPHFLGYYTRHIRLFGTTDSYNTQIGESEHRVVKRRYAKTNKVRPTSQIARHERKHAHLKAIRARFEAKKLKAEKRTAKRLEVEPSLEPLDPTHHHHIGVEANSSIDVGQFVRGHRGDPAVKDFLYHLKEHILCQIDRDSGASLQDCTPHAQKERDALFIQNNRLHFHCVLQVNYTTYDVRRAQDSVNPRTDHCTIVLFDPHTTPGQEHPYTYARVVKIFHVNVIDSRMGARNAYMQRRDVLWVRWFTVTRTSSARKDRRPHRLEKVAFLPKTNNEAFGFISPDDVVCGCHMIPDFTSDPSPGLGTLYLDSLIEKPNTVSRFADRDILMRYHPNFAVGHARPPFEQPTAREPSKPSSAVQPVSVEEDEPDSSDDESGLADAIQADGSESKSTTHSGDSDESDDGQSEDESDND</sequence>